<gene>
    <name evidence="1" type="ORF">ENR15_11885</name>
</gene>
<comment type="caution">
    <text evidence="1">The sequence shown here is derived from an EMBL/GenBank/DDBJ whole genome shotgun (WGS) entry which is preliminary data.</text>
</comment>
<dbReference type="EMBL" id="DSPX01000121">
    <property type="protein sequence ID" value="HGG01318.1"/>
    <property type="molecule type" value="Genomic_DNA"/>
</dbReference>
<accession>A0A7C3VMC2</accession>
<protein>
    <submittedName>
        <fullName evidence="1">Uncharacterized protein</fullName>
    </submittedName>
</protein>
<name>A0A7C3VMC2_9CYAN</name>
<proteinExistence type="predicted"/>
<organism evidence="1">
    <name type="scientific">Planktothricoides sp. SpSt-374</name>
    <dbReference type="NCBI Taxonomy" id="2282167"/>
    <lineage>
        <taxon>Bacteria</taxon>
        <taxon>Bacillati</taxon>
        <taxon>Cyanobacteriota</taxon>
        <taxon>Cyanophyceae</taxon>
        <taxon>Oscillatoriophycideae</taxon>
        <taxon>Oscillatoriales</taxon>
        <taxon>Oscillatoriaceae</taxon>
        <taxon>Planktothricoides</taxon>
    </lineage>
</organism>
<dbReference type="AlphaFoldDB" id="A0A7C3VMC2"/>
<reference evidence="1" key="1">
    <citation type="journal article" date="2020" name="mSystems">
        <title>Genome- and Community-Level Interaction Insights into Carbon Utilization and Element Cycling Functions of Hydrothermarchaeota in Hydrothermal Sediment.</title>
        <authorList>
            <person name="Zhou Z."/>
            <person name="Liu Y."/>
            <person name="Xu W."/>
            <person name="Pan J."/>
            <person name="Luo Z.H."/>
            <person name="Li M."/>
        </authorList>
    </citation>
    <scope>NUCLEOTIDE SEQUENCE [LARGE SCALE GENOMIC DNA]</scope>
    <source>
        <strain evidence="1">SpSt-374</strain>
    </source>
</reference>
<sequence>MPKETLKTNPYYTYRDPQTGRWVVAAPANTEADNCPPNNNLLTTNPYHTYRDPETGRWLVA</sequence>
<evidence type="ECO:0000313" key="1">
    <source>
        <dbReference type="EMBL" id="HGG01318.1"/>
    </source>
</evidence>